<dbReference type="InterPro" id="IPR016191">
    <property type="entry name" value="Ribonuclease/ribotoxin"/>
</dbReference>
<dbReference type="AlphaFoldDB" id="A0A8G1RIE4"/>
<reference evidence="4 5" key="1">
    <citation type="submission" date="2018-02" db="EMBL/GenBank/DDBJ databases">
        <title>The genomes of Aspergillus section Nigri reveals drivers in fungal speciation.</title>
        <authorList>
            <consortium name="DOE Joint Genome Institute"/>
            <person name="Vesth T.C."/>
            <person name="Nybo J."/>
            <person name="Theobald S."/>
            <person name="Brandl J."/>
            <person name="Frisvad J.C."/>
            <person name="Nielsen K.F."/>
            <person name="Lyhne E.K."/>
            <person name="Kogle M.E."/>
            <person name="Kuo A."/>
            <person name="Riley R."/>
            <person name="Clum A."/>
            <person name="Nolan M."/>
            <person name="Lipzen A."/>
            <person name="Salamov A."/>
            <person name="Henrissat B."/>
            <person name="Wiebenga A."/>
            <person name="De vries R.P."/>
            <person name="Grigoriev I.V."/>
            <person name="Mortensen U.H."/>
            <person name="Andersen M.R."/>
            <person name="Baker S.E."/>
        </authorList>
    </citation>
    <scope>NUCLEOTIDE SEQUENCE [LARGE SCALE GENOMIC DNA]</scope>
    <source>
        <strain evidence="4 5">CBS 313.89</strain>
    </source>
</reference>
<dbReference type="GO" id="GO:0003723">
    <property type="term" value="F:RNA binding"/>
    <property type="evidence" value="ECO:0007669"/>
    <property type="project" value="InterPro"/>
</dbReference>
<proteinExistence type="predicted"/>
<protein>
    <submittedName>
        <fullName evidence="4">Uncharacterized protein</fullName>
    </submittedName>
</protein>
<dbReference type="EMBL" id="KZ824690">
    <property type="protein sequence ID" value="RAK72683.1"/>
    <property type="molecule type" value="Genomic_DNA"/>
</dbReference>
<sequence length="186" mass="20496">MALSTSYRPLNTTGRIHPRPHHQPSSPAPALLAVPAFTFPIADFGGTAPVGVQRSEEWRINAGDIEEGGDILDIQEKRAATITCSSRTNKSKTKFKAATPTAEAQAKAGGFATNTKSGYPHQYQNNDKLKWRIELCDASPEGTDIKLLEYPIYWTGVKKKAWTKDKKNNNQGCDWKTPIRVVQQSG</sequence>
<dbReference type="RefSeq" id="XP_040796695.1">
    <property type="nucleotide sequence ID" value="XM_040949718.1"/>
</dbReference>
<evidence type="ECO:0000313" key="4">
    <source>
        <dbReference type="EMBL" id="RAK72683.1"/>
    </source>
</evidence>
<keyword evidence="1" id="KW-0540">Nuclease</keyword>
<dbReference type="Proteomes" id="UP000249789">
    <property type="component" value="Unassembled WGS sequence"/>
</dbReference>
<feature type="region of interest" description="Disordered" evidence="3">
    <location>
        <begin position="1"/>
        <end position="29"/>
    </location>
</feature>
<evidence type="ECO:0000256" key="3">
    <source>
        <dbReference type="SAM" id="MobiDB-lite"/>
    </source>
</evidence>
<dbReference type="GO" id="GO:0004521">
    <property type="term" value="F:RNA endonuclease activity"/>
    <property type="evidence" value="ECO:0007669"/>
    <property type="project" value="InterPro"/>
</dbReference>
<feature type="compositionally biased region" description="Polar residues" evidence="3">
    <location>
        <begin position="1"/>
        <end position="14"/>
    </location>
</feature>
<dbReference type="GeneID" id="63867053"/>
<dbReference type="Gene3D" id="3.10.450.30">
    <property type="entry name" value="Microbial ribonucleases"/>
    <property type="match status" value="1"/>
</dbReference>
<gene>
    <name evidence="4" type="ORF">BO72DRAFT_520390</name>
</gene>
<dbReference type="InterPro" id="IPR000026">
    <property type="entry name" value="N1-like"/>
</dbReference>
<name>A0A8G1RIE4_9EURO</name>
<evidence type="ECO:0000313" key="5">
    <source>
        <dbReference type="Proteomes" id="UP000249789"/>
    </source>
</evidence>
<dbReference type="GO" id="GO:0016787">
    <property type="term" value="F:hydrolase activity"/>
    <property type="evidence" value="ECO:0007669"/>
    <property type="project" value="UniProtKB-KW"/>
</dbReference>
<dbReference type="SUPFAM" id="SSF53933">
    <property type="entry name" value="Microbial ribonucleases"/>
    <property type="match status" value="1"/>
</dbReference>
<evidence type="ECO:0000256" key="1">
    <source>
        <dbReference type="ARBA" id="ARBA00022722"/>
    </source>
</evidence>
<dbReference type="VEuPathDB" id="FungiDB:BO72DRAFT_520390"/>
<dbReference type="Pfam" id="PF00545">
    <property type="entry name" value="Ribonuclease"/>
    <property type="match status" value="1"/>
</dbReference>
<organism evidence="4 5">
    <name type="scientific">Aspergillus fijiensis CBS 313.89</name>
    <dbReference type="NCBI Taxonomy" id="1448319"/>
    <lineage>
        <taxon>Eukaryota</taxon>
        <taxon>Fungi</taxon>
        <taxon>Dikarya</taxon>
        <taxon>Ascomycota</taxon>
        <taxon>Pezizomycotina</taxon>
        <taxon>Eurotiomycetes</taxon>
        <taxon>Eurotiomycetidae</taxon>
        <taxon>Eurotiales</taxon>
        <taxon>Aspergillaceae</taxon>
        <taxon>Aspergillus</taxon>
    </lineage>
</organism>
<evidence type="ECO:0000256" key="2">
    <source>
        <dbReference type="ARBA" id="ARBA00022801"/>
    </source>
</evidence>
<keyword evidence="2" id="KW-0378">Hydrolase</keyword>
<keyword evidence="5" id="KW-1185">Reference proteome</keyword>
<dbReference type="OrthoDB" id="5274019at2759"/>
<accession>A0A8G1RIE4</accession>